<dbReference type="InterPro" id="IPR016181">
    <property type="entry name" value="Acyl_CoA_acyltransferase"/>
</dbReference>
<evidence type="ECO:0000259" key="1">
    <source>
        <dbReference type="PROSITE" id="PS51186"/>
    </source>
</evidence>
<dbReference type="AlphaFoldDB" id="A0A6B9FFE0"/>
<dbReference type="SUPFAM" id="SSF55729">
    <property type="entry name" value="Acyl-CoA N-acyltransferases (Nat)"/>
    <property type="match status" value="1"/>
</dbReference>
<dbReference type="KEGG" id="mmes:MMSR116_06705"/>
<dbReference type="Pfam" id="PF00583">
    <property type="entry name" value="Acetyltransf_1"/>
    <property type="match status" value="1"/>
</dbReference>
<dbReference type="RefSeq" id="WP_010683378.1">
    <property type="nucleotide sequence ID" value="NZ_CP043538.1"/>
</dbReference>
<dbReference type="Gene3D" id="3.40.630.30">
    <property type="match status" value="1"/>
</dbReference>
<dbReference type="Proteomes" id="UP000012488">
    <property type="component" value="Chromosome"/>
</dbReference>
<evidence type="ECO:0000313" key="3">
    <source>
        <dbReference type="Proteomes" id="UP000012488"/>
    </source>
</evidence>
<dbReference type="EMBL" id="CP043538">
    <property type="protein sequence ID" value="QGY01620.1"/>
    <property type="molecule type" value="Genomic_DNA"/>
</dbReference>
<reference evidence="2 3" key="2">
    <citation type="journal article" date="2013" name="Genome Announc.">
        <title>Draft Genome Sequence of Methylobacterium mesophilicum Strain SR1.6/6, Isolated from Citrus sinensis.</title>
        <authorList>
            <person name="Marinho Almeida D."/>
            <person name="Dini-Andreote F."/>
            <person name="Camargo Neves A.A."/>
            <person name="Juca Ramos R.T."/>
            <person name="Andreote F.D."/>
            <person name="Carneiro A.R."/>
            <person name="Oliveira de Souza Lima A."/>
            <person name="Caracciolo Gomes de Sa P.H."/>
            <person name="Ribeiro Barbosa M.S."/>
            <person name="Araujo W.L."/>
            <person name="Silva A."/>
        </authorList>
    </citation>
    <scope>NUCLEOTIDE SEQUENCE [LARGE SCALE GENOMIC DNA]</scope>
    <source>
        <strain evidence="2 3">SR1.6/6</strain>
    </source>
</reference>
<sequence length="197" mass="21025">MAVQARDVPAHSIRRLWPADRIAVLDYFLRLDPETRASRFMGNVSEAGVRAYAAHAVTAEGVLYGAFVDGVLRGLGELRPMGACRSPYTLGPAAEAAFAVEAAFRRRGIGADLFARIARSARHRGVVDLHVRCLSGNGPMLRLAAKQGAALQHAGSEVEGALHLARPTPFSLWYEGIAEAFDFSVAVSFPTRGGAPA</sequence>
<dbReference type="InterPro" id="IPR000182">
    <property type="entry name" value="GNAT_dom"/>
</dbReference>
<feature type="domain" description="N-acetyltransferase" evidence="1">
    <location>
        <begin position="11"/>
        <end position="175"/>
    </location>
</feature>
<organism evidence="2 3">
    <name type="scientific">Methylobacterium mesophilicum SR1.6/6</name>
    <dbReference type="NCBI Taxonomy" id="908290"/>
    <lineage>
        <taxon>Bacteria</taxon>
        <taxon>Pseudomonadati</taxon>
        <taxon>Pseudomonadota</taxon>
        <taxon>Alphaproteobacteria</taxon>
        <taxon>Hyphomicrobiales</taxon>
        <taxon>Methylobacteriaceae</taxon>
        <taxon>Methylobacterium</taxon>
    </lineage>
</organism>
<accession>A0A6B9FFE0</accession>
<dbReference type="GO" id="GO:0016747">
    <property type="term" value="F:acyltransferase activity, transferring groups other than amino-acyl groups"/>
    <property type="evidence" value="ECO:0007669"/>
    <property type="project" value="InterPro"/>
</dbReference>
<name>A0A6B9FFE0_9HYPH</name>
<proteinExistence type="predicted"/>
<dbReference type="PROSITE" id="PS51186">
    <property type="entry name" value="GNAT"/>
    <property type="match status" value="1"/>
</dbReference>
<gene>
    <name evidence="2" type="ORF">MMSR116_06705</name>
</gene>
<keyword evidence="2" id="KW-0808">Transferase</keyword>
<evidence type="ECO:0000313" key="2">
    <source>
        <dbReference type="EMBL" id="QGY01620.1"/>
    </source>
</evidence>
<dbReference type="OrthoDB" id="7843527at2"/>
<reference evidence="2 3" key="1">
    <citation type="journal article" date="2012" name="Genet. Mol. Biol.">
        <title>Analysis of 16S rRNA and mxaF genes revealing insights into Methylobacterium niche-specific plant association.</title>
        <authorList>
            <person name="Dourado M.N."/>
            <person name="Andreote F.D."/>
            <person name="Dini-Andreote F."/>
            <person name="Conti R."/>
            <person name="Araujo J.M."/>
            <person name="Araujo W.L."/>
        </authorList>
    </citation>
    <scope>NUCLEOTIDE SEQUENCE [LARGE SCALE GENOMIC DNA]</scope>
    <source>
        <strain evidence="2 3">SR1.6/6</strain>
    </source>
</reference>
<protein>
    <submittedName>
        <fullName evidence="2">GNAT family N-acetyltransferase</fullName>
    </submittedName>
</protein>